<dbReference type="InterPro" id="IPR005025">
    <property type="entry name" value="FMN_Rdtase-like_dom"/>
</dbReference>
<dbReference type="eggNOG" id="COG0431">
    <property type="taxonomic scope" value="Bacteria"/>
</dbReference>
<organism evidence="4 5">
    <name type="scientific">Ferrimonas balearica (strain DSM 9799 / CCM 4581 / KCTC 23876 / PAT)</name>
    <dbReference type="NCBI Taxonomy" id="550540"/>
    <lineage>
        <taxon>Bacteria</taxon>
        <taxon>Pseudomonadati</taxon>
        <taxon>Pseudomonadota</taxon>
        <taxon>Gammaproteobacteria</taxon>
        <taxon>Alteromonadales</taxon>
        <taxon>Ferrimonadaceae</taxon>
        <taxon>Ferrimonas</taxon>
    </lineage>
</organism>
<dbReference type="GO" id="GO:0010181">
    <property type="term" value="F:FMN binding"/>
    <property type="evidence" value="ECO:0007669"/>
    <property type="project" value="TreeGrafter"/>
</dbReference>
<keyword evidence="5" id="KW-1185">Reference proteome</keyword>
<dbReference type="OrthoDB" id="5767802at2"/>
<name>E1SUN4_FERBD</name>
<dbReference type="EMBL" id="CP002209">
    <property type="protein sequence ID" value="ADN75225.1"/>
    <property type="molecule type" value="Genomic_DNA"/>
</dbReference>
<dbReference type="GO" id="GO:0016491">
    <property type="term" value="F:oxidoreductase activity"/>
    <property type="evidence" value="ECO:0007669"/>
    <property type="project" value="InterPro"/>
</dbReference>
<keyword evidence="2" id="KW-0285">Flavoprotein</keyword>
<reference evidence="4 5" key="1">
    <citation type="journal article" date="2010" name="Stand. Genomic Sci.">
        <title>Complete genome sequence of Ferrimonas balearica type strain (PAT).</title>
        <authorList>
            <person name="Nolan M."/>
            <person name="Sikorski J."/>
            <person name="Davenport K."/>
            <person name="Lucas S."/>
            <person name="Glavina Del Rio T."/>
            <person name="Tice H."/>
            <person name="Cheng J."/>
            <person name="Goodwin L."/>
            <person name="Pitluck S."/>
            <person name="Liolios K."/>
            <person name="Ivanova N."/>
            <person name="Mavromatis K."/>
            <person name="Ovchinnikova G."/>
            <person name="Pati A."/>
            <person name="Chen A."/>
            <person name="Palaniappan K."/>
            <person name="Land M."/>
            <person name="Hauser L."/>
            <person name="Chang Y."/>
            <person name="Jeffries C."/>
            <person name="Tapia R."/>
            <person name="Brettin T."/>
            <person name="Detter J."/>
            <person name="Han C."/>
            <person name="Yasawong M."/>
            <person name="Rohde M."/>
            <person name="Tindall B."/>
            <person name="Goker M."/>
            <person name="Woyke T."/>
            <person name="Bristow J."/>
            <person name="Eisen J."/>
            <person name="Markowitz V."/>
            <person name="Hugenholtz P."/>
            <person name="Kyrpides N."/>
            <person name="Klenk H."/>
            <person name="Lapidus A."/>
        </authorList>
    </citation>
    <scope>NUCLEOTIDE SEQUENCE [LARGE SCALE GENOMIC DNA]</scope>
    <source>
        <strain evidence="5">DSM 9799 / CCM 4581 / KCTC 23876 / PAT</strain>
    </source>
</reference>
<dbReference type="PANTHER" id="PTHR30543:SF21">
    <property type="entry name" value="NAD(P)H-DEPENDENT FMN REDUCTASE LOT6"/>
    <property type="match status" value="1"/>
</dbReference>
<evidence type="ECO:0000313" key="4">
    <source>
        <dbReference type="EMBL" id="ADN75225.1"/>
    </source>
</evidence>
<keyword evidence="2" id="KW-0288">FMN</keyword>
<dbReference type="InterPro" id="IPR029039">
    <property type="entry name" value="Flavoprotein-like_sf"/>
</dbReference>
<dbReference type="Gene3D" id="3.40.50.360">
    <property type="match status" value="1"/>
</dbReference>
<accession>E1SUN4</accession>
<gene>
    <name evidence="4" type="ordered locus">Fbal_1016</name>
</gene>
<evidence type="ECO:0000259" key="3">
    <source>
        <dbReference type="Pfam" id="PF03358"/>
    </source>
</evidence>
<evidence type="ECO:0000256" key="1">
    <source>
        <dbReference type="ARBA" id="ARBA00001917"/>
    </source>
</evidence>
<evidence type="ECO:0000313" key="5">
    <source>
        <dbReference type="Proteomes" id="UP000006683"/>
    </source>
</evidence>
<dbReference type="STRING" id="550540.Fbal_1016"/>
<dbReference type="Proteomes" id="UP000006683">
    <property type="component" value="Chromosome"/>
</dbReference>
<dbReference type="HOGENOM" id="CLU_055322_4_2_6"/>
<dbReference type="KEGG" id="fbl:Fbal_1016"/>
<dbReference type="InterPro" id="IPR050712">
    <property type="entry name" value="NAD(P)H-dep_reductase"/>
</dbReference>
<dbReference type="GO" id="GO:0005829">
    <property type="term" value="C:cytosol"/>
    <property type="evidence" value="ECO:0007669"/>
    <property type="project" value="TreeGrafter"/>
</dbReference>
<feature type="domain" description="NADPH-dependent FMN reductase-like" evidence="3">
    <location>
        <begin position="5"/>
        <end position="149"/>
    </location>
</feature>
<protein>
    <submittedName>
        <fullName evidence="4">NADPH-dependent FMN reductase</fullName>
    </submittedName>
</protein>
<dbReference type="SUPFAM" id="SSF52218">
    <property type="entry name" value="Flavoproteins"/>
    <property type="match status" value="1"/>
</dbReference>
<evidence type="ECO:0000256" key="2">
    <source>
        <dbReference type="ARBA" id="ARBA00022643"/>
    </source>
</evidence>
<dbReference type="PANTHER" id="PTHR30543">
    <property type="entry name" value="CHROMATE REDUCTASE"/>
    <property type="match status" value="1"/>
</dbReference>
<dbReference type="Pfam" id="PF03358">
    <property type="entry name" value="FMN_red"/>
    <property type="match status" value="1"/>
</dbReference>
<proteinExistence type="predicted"/>
<sequence length="180" mass="19871">MEPISIMALCGSLRRDSLNRQLMQCAISLAPSNVDFRIGEIGSLPLYNADLQDAGFPQAAINLHQQLRASDAVLIVTPEYNYSIPAPLKNAIDWLSRFDHQGFDNKPLAIMGASPGRLGTARCQYHLRQVMVFLNAWVLNRPEVMLSAADTAFDGQGQLKDPHLVQLVQRQMAALAGMVR</sequence>
<dbReference type="GeneID" id="67181261"/>
<comment type="cofactor">
    <cofactor evidence="1">
        <name>FMN</name>
        <dbReference type="ChEBI" id="CHEBI:58210"/>
    </cofactor>
</comment>
<dbReference type="AlphaFoldDB" id="E1SUN4"/>
<dbReference type="RefSeq" id="WP_013344531.1">
    <property type="nucleotide sequence ID" value="NC_014541.1"/>
</dbReference>